<proteinExistence type="predicted"/>
<dbReference type="Proteomes" id="UP000295135">
    <property type="component" value="Unassembled WGS sequence"/>
</dbReference>
<dbReference type="GO" id="GO:0050920">
    <property type="term" value="P:regulation of chemotaxis"/>
    <property type="evidence" value="ECO:0007669"/>
    <property type="project" value="InterPro"/>
</dbReference>
<reference evidence="2 3" key="1">
    <citation type="submission" date="2019-03" db="EMBL/GenBank/DDBJ databases">
        <title>Genomic Encyclopedia of Type Strains, Phase IV (KMG-IV): sequencing the most valuable type-strain genomes for metagenomic binning, comparative biology and taxonomic classification.</title>
        <authorList>
            <person name="Goeker M."/>
        </authorList>
    </citation>
    <scope>NUCLEOTIDE SEQUENCE [LARGE SCALE GENOMIC DNA]</scope>
    <source>
        <strain evidence="2 3">DSM 103923</strain>
    </source>
</reference>
<organism evidence="2 3">
    <name type="scientific">Sulfuritortus calidifontis</name>
    <dbReference type="NCBI Taxonomy" id="1914471"/>
    <lineage>
        <taxon>Bacteria</taxon>
        <taxon>Pseudomonadati</taxon>
        <taxon>Pseudomonadota</taxon>
        <taxon>Betaproteobacteria</taxon>
        <taxon>Nitrosomonadales</taxon>
        <taxon>Thiobacillaceae</taxon>
        <taxon>Sulfuritortus</taxon>
    </lineage>
</organism>
<dbReference type="GO" id="GO:0003824">
    <property type="term" value="F:catalytic activity"/>
    <property type="evidence" value="ECO:0007669"/>
    <property type="project" value="InterPro"/>
</dbReference>
<evidence type="ECO:0000313" key="3">
    <source>
        <dbReference type="Proteomes" id="UP000295135"/>
    </source>
</evidence>
<accession>A0A4R3JY20</accession>
<protein>
    <submittedName>
        <fullName evidence="2">Chemotaxis protein CheZ</fullName>
    </submittedName>
</protein>
<feature type="region of interest" description="Disordered" evidence="1">
    <location>
        <begin position="149"/>
        <end position="175"/>
    </location>
</feature>
<dbReference type="EMBL" id="SLZY01000002">
    <property type="protein sequence ID" value="TCS73354.1"/>
    <property type="molecule type" value="Genomic_DNA"/>
</dbReference>
<evidence type="ECO:0000256" key="1">
    <source>
        <dbReference type="SAM" id="MobiDB-lite"/>
    </source>
</evidence>
<dbReference type="AlphaFoldDB" id="A0A4R3JY20"/>
<dbReference type="InterPro" id="IPR007439">
    <property type="entry name" value="Chemotax_Pase_CheZ"/>
</dbReference>
<keyword evidence="3" id="KW-1185">Reference proteome</keyword>
<dbReference type="OrthoDB" id="9773007at2"/>
<comment type="caution">
    <text evidence="2">The sequence shown here is derived from an EMBL/GenBank/DDBJ whole genome shotgun (WGS) entry which is preliminary data.</text>
</comment>
<evidence type="ECO:0000313" key="2">
    <source>
        <dbReference type="EMBL" id="TCS73354.1"/>
    </source>
</evidence>
<dbReference type="GO" id="GO:0009288">
    <property type="term" value="C:bacterial-type flagellum"/>
    <property type="evidence" value="ECO:0007669"/>
    <property type="project" value="InterPro"/>
</dbReference>
<dbReference type="Gene3D" id="1.10.287.500">
    <property type="entry name" value="Helix hairpin bin"/>
    <property type="match status" value="1"/>
</dbReference>
<dbReference type="SUPFAM" id="SSF75708">
    <property type="entry name" value="Chemotaxis phosphatase CheZ"/>
    <property type="match status" value="1"/>
</dbReference>
<gene>
    <name evidence="2" type="ORF">EDC61_102124</name>
</gene>
<name>A0A4R3JY20_9PROT</name>
<sequence>MEENPLKDIENFRRGVEAMVEELRATMLELGSEGPNETSVVSNARDRLRYISALTEQAAGRTLTAAEALSDRIKAQQALAAALAGKTRSPQIRAFLEQLQAEHQAAAGQLAEIIQAQEFQDLVGQVVNKLLVMVQKMEDNLVHLLIDDDPDPHLSGPVTRESERVSQDDIDDLFG</sequence>
<dbReference type="Pfam" id="PF04344">
    <property type="entry name" value="CheZ"/>
    <property type="match status" value="1"/>
</dbReference>